<gene>
    <name evidence="1" type="ORF">FQN60_012700</name>
</gene>
<accession>A0A5J5D9W9</accession>
<evidence type="ECO:0000313" key="2">
    <source>
        <dbReference type="Proteomes" id="UP000327493"/>
    </source>
</evidence>
<keyword evidence="2" id="KW-1185">Reference proteome</keyword>
<reference evidence="1 2" key="1">
    <citation type="submission" date="2019-08" db="EMBL/GenBank/DDBJ databases">
        <title>A chromosome-level genome assembly, high-density linkage maps, and genome scans reveal the genomic architecture of hybrid incompatibilities underlying speciation via character displacement in darters (Percidae: Etheostominae).</title>
        <authorList>
            <person name="Moran R.L."/>
            <person name="Catchen J.M."/>
            <person name="Fuller R.C."/>
        </authorList>
    </citation>
    <scope>NUCLEOTIDE SEQUENCE [LARGE SCALE GENOMIC DNA]</scope>
    <source>
        <strain evidence="1">EspeVRDwgs_2016</strain>
        <tissue evidence="1">Muscle</tissue>
    </source>
</reference>
<dbReference type="Proteomes" id="UP000327493">
    <property type="component" value="Chromosome 9"/>
</dbReference>
<name>A0A5J5D9W9_9PERO</name>
<comment type="caution">
    <text evidence="1">The sequence shown here is derived from an EMBL/GenBank/DDBJ whole genome shotgun (WGS) entry which is preliminary data.</text>
</comment>
<feature type="non-terminal residue" evidence="1">
    <location>
        <position position="33"/>
    </location>
</feature>
<protein>
    <submittedName>
        <fullName evidence="1">Uncharacterized protein</fullName>
    </submittedName>
</protein>
<proteinExistence type="predicted"/>
<dbReference type="AlphaFoldDB" id="A0A5J5D9W9"/>
<sequence>MPAAATRNPRSRSHTSLDRRWRNICACPWKRME</sequence>
<dbReference type="EMBL" id="VOFY01000009">
    <property type="protein sequence ID" value="KAA8589335.1"/>
    <property type="molecule type" value="Genomic_DNA"/>
</dbReference>
<evidence type="ECO:0000313" key="1">
    <source>
        <dbReference type="EMBL" id="KAA8589335.1"/>
    </source>
</evidence>
<organism evidence="1 2">
    <name type="scientific">Etheostoma spectabile</name>
    <name type="common">orangethroat darter</name>
    <dbReference type="NCBI Taxonomy" id="54343"/>
    <lineage>
        <taxon>Eukaryota</taxon>
        <taxon>Metazoa</taxon>
        <taxon>Chordata</taxon>
        <taxon>Craniata</taxon>
        <taxon>Vertebrata</taxon>
        <taxon>Euteleostomi</taxon>
        <taxon>Actinopterygii</taxon>
        <taxon>Neopterygii</taxon>
        <taxon>Teleostei</taxon>
        <taxon>Neoteleostei</taxon>
        <taxon>Acanthomorphata</taxon>
        <taxon>Eupercaria</taxon>
        <taxon>Perciformes</taxon>
        <taxon>Percoidei</taxon>
        <taxon>Percidae</taxon>
        <taxon>Etheostomatinae</taxon>
        <taxon>Etheostoma</taxon>
    </lineage>
</organism>